<feature type="binding site" evidence="7">
    <location>
        <position position="144"/>
    </location>
    <ligand>
        <name>substrate</name>
    </ligand>
</feature>
<dbReference type="NCBIfam" id="TIGR00430">
    <property type="entry name" value="Q_tRNA_tgt"/>
    <property type="match status" value="1"/>
</dbReference>
<dbReference type="PANTHER" id="PTHR43530:SF1">
    <property type="entry name" value="QUEUINE TRNA-RIBOSYLTRANSFERASE CATALYTIC SUBUNIT 1"/>
    <property type="match status" value="1"/>
</dbReference>
<feature type="domain" description="tRNA-guanine(15) transglycosylase-like" evidence="8">
    <location>
        <begin position="11"/>
        <end position="383"/>
    </location>
</feature>
<feature type="binding site" evidence="7">
    <location>
        <position position="325"/>
    </location>
    <ligand>
        <name>Zn(2+)</name>
        <dbReference type="ChEBI" id="CHEBI:29105"/>
    </ligand>
</feature>
<feature type="binding site" evidence="7">
    <location>
        <position position="205"/>
    </location>
    <ligand>
        <name>substrate</name>
    </ligand>
</feature>
<comment type="subunit">
    <text evidence="7">Homodimer. Within each dimer, one monomer is responsible for RNA recognition and catalysis, while the other monomer binds to the replacement base PreQ1.</text>
</comment>
<dbReference type="NCBIfam" id="TIGR00449">
    <property type="entry name" value="tgt_general"/>
    <property type="match status" value="1"/>
</dbReference>
<feature type="binding site" evidence="7">
    <location>
        <position position="322"/>
    </location>
    <ligand>
        <name>Zn(2+)</name>
        <dbReference type="ChEBI" id="CHEBI:29105"/>
    </ligand>
</feature>
<keyword evidence="5 7" id="KW-0671">Queuosine biosynthesis</keyword>
<keyword evidence="4 7" id="KW-0479">Metal-binding</keyword>
<keyword evidence="2 7" id="KW-0808">Transferase</keyword>
<dbReference type="EMBL" id="JAGSSW010000004">
    <property type="protein sequence ID" value="MBR8463921.1"/>
    <property type="molecule type" value="Genomic_DNA"/>
</dbReference>
<reference evidence="9 10" key="1">
    <citation type="submission" date="2021-04" db="EMBL/GenBank/DDBJ databases">
        <title>Molecular and phenotypic characterization and identification of bacterial isolates recovered from the Anatolian ground squirrels (Spermophilus xanthoprymnus) and which have the potential to form a new species in the Campylobacter genus.</title>
        <authorList>
            <person name="Aydin F."/>
            <person name="Abay S."/>
            <person name="Kayman T."/>
            <person name="Karakaya E."/>
            <person name="Mustak H.K."/>
            <person name="Mustak I.B."/>
            <person name="Bilgin N."/>
            <person name="Duzler A."/>
            <person name="Sahin O."/>
            <person name="Guran O."/>
            <person name="Saticioglu I.B."/>
        </authorList>
    </citation>
    <scope>NUCLEOTIDE SEQUENCE [LARGE SCALE GENOMIC DNA]</scope>
    <source>
        <strain evidence="10">faydin-G24</strain>
    </source>
</reference>
<comment type="caution">
    <text evidence="9">The sequence shown here is derived from an EMBL/GenBank/DDBJ whole genome shotgun (WGS) entry which is preliminary data.</text>
</comment>
<comment type="catalytic activity">
    <reaction evidence="7">
        <text>7-aminomethyl-7-carbaguanine + guanosine(34) in tRNA = 7-aminomethyl-7-carbaguanosine(34) in tRNA + guanine</text>
        <dbReference type="Rhea" id="RHEA:24104"/>
        <dbReference type="Rhea" id="RHEA-COMP:10341"/>
        <dbReference type="Rhea" id="RHEA-COMP:10342"/>
        <dbReference type="ChEBI" id="CHEBI:16235"/>
        <dbReference type="ChEBI" id="CHEBI:58703"/>
        <dbReference type="ChEBI" id="CHEBI:74269"/>
        <dbReference type="ChEBI" id="CHEBI:82833"/>
        <dbReference type="EC" id="2.4.2.29"/>
    </reaction>
</comment>
<feature type="binding site" evidence="7">
    <location>
        <position position="232"/>
    </location>
    <ligand>
        <name>substrate</name>
    </ligand>
</feature>
<dbReference type="HAMAP" id="MF_00168">
    <property type="entry name" value="Q_tRNA_Tgt"/>
    <property type="match status" value="1"/>
</dbReference>
<comment type="pathway">
    <text evidence="7">tRNA modification; tRNA-queuosine biosynthesis.</text>
</comment>
<keyword evidence="3 7" id="KW-0819">tRNA processing</keyword>
<dbReference type="Pfam" id="PF01702">
    <property type="entry name" value="TGT"/>
    <property type="match status" value="1"/>
</dbReference>
<feature type="binding site" evidence="7">
    <location>
        <begin position="90"/>
        <end position="94"/>
    </location>
    <ligand>
        <name>substrate</name>
    </ligand>
</feature>
<dbReference type="InterPro" id="IPR002616">
    <property type="entry name" value="tRNA_ribo_trans-like"/>
</dbReference>
<gene>
    <name evidence="7 9" type="primary">tgt</name>
    <name evidence="9" type="ORF">KDD93_04940</name>
</gene>
<dbReference type="InterPro" id="IPR036511">
    <property type="entry name" value="TGT-like_sf"/>
</dbReference>
<comment type="function">
    <text evidence="7">Catalyzes the base-exchange of a guanine (G) residue with the queuine precursor 7-aminomethyl-7-deazaguanine (PreQ1) at position 34 (anticodon wobble position) in tRNAs with GU(N) anticodons (tRNA-Asp, -Asn, -His and -Tyr). Catalysis occurs through a double-displacement mechanism. The nucleophile active site attacks the C1' of nucleotide 34 to detach the guanine base from the RNA, forming a covalent enzyme-RNA intermediate. The proton acceptor active site deprotonates the incoming PreQ1, allowing a nucleophilic attack on the C1' of the ribose to form the product. After dissociation, two additional enzymatic reactions on the tRNA convert PreQ1 to queuine (Q), resulting in the hypermodified nucleoside queuosine (7-(((4,5-cis-dihydroxy-2-cyclopenten-1-yl)amino)methyl)-7-deazaguanosine).</text>
</comment>
<feature type="region of interest" description="RNA binding" evidence="7">
    <location>
        <begin position="263"/>
        <end position="269"/>
    </location>
</feature>
<sequence>MKFQIQKIDGSARAGKITTAHSEILTPVFMPVGTVGAVKSLEATDMSEILDAKIILANTYHMYLRPGSKVVREFGGLHGFSKFNRSFLTDSGGFQAFSLRANTKNDESGIKFKSHIDGSTHYFTPRSVLDTQYDLGSDIMMVLDDLVELPRHPDELSTDEKARLQKRIELSIKRTINWAKQSIEYHRSNQIKGIGINQNIFGIIQGGTDYIARKACAQALCEMEFDGLAIGGLSVGETNEQMYDTVEAVMPFIDESRPRYLMGVGTPEDLVENVERGVDMFDCVMPTRNARNGTLFTSFGKINIKSAKFINDHDPIDSECNCHTCQHYSRGYLNHLFKARELTFFRLASLHNLHYYLNLMKQIREAIIHKEFAKFKRNFYAKRS</sequence>
<proteinExistence type="inferred from homology"/>
<feature type="active site" description="Nucleophile" evidence="7">
    <location>
        <position position="282"/>
    </location>
</feature>
<protein>
    <recommendedName>
        <fullName evidence="7">Queuine tRNA-ribosyltransferase</fullName>
        <ecNumber evidence="7">2.4.2.29</ecNumber>
    </recommendedName>
    <alternativeName>
        <fullName evidence="7">Guanine insertion enzyme</fullName>
    </alternativeName>
    <alternativeName>
        <fullName evidence="7">tRNA-guanine transglycosylase</fullName>
    </alternativeName>
</protein>
<evidence type="ECO:0000313" key="10">
    <source>
        <dbReference type="Proteomes" id="UP000682951"/>
    </source>
</evidence>
<dbReference type="InterPro" id="IPR004803">
    <property type="entry name" value="TGT"/>
</dbReference>
<name>A0ABS5HIP9_9BACT</name>
<feature type="region of interest" description="RNA binding; important for wobble base 34 recognition" evidence="7">
    <location>
        <begin position="287"/>
        <end position="291"/>
    </location>
</feature>
<dbReference type="SUPFAM" id="SSF51713">
    <property type="entry name" value="tRNA-guanine transglycosylase"/>
    <property type="match status" value="1"/>
</dbReference>
<evidence type="ECO:0000256" key="6">
    <source>
        <dbReference type="ARBA" id="ARBA00022833"/>
    </source>
</evidence>
<dbReference type="Gene3D" id="3.20.20.105">
    <property type="entry name" value="Queuine tRNA-ribosyltransferase-like"/>
    <property type="match status" value="1"/>
</dbReference>
<feature type="binding site" evidence="7">
    <location>
        <position position="351"/>
    </location>
    <ligand>
        <name>Zn(2+)</name>
        <dbReference type="ChEBI" id="CHEBI:29105"/>
    </ligand>
</feature>
<dbReference type="GO" id="GO:0016757">
    <property type="term" value="F:glycosyltransferase activity"/>
    <property type="evidence" value="ECO:0007669"/>
    <property type="project" value="UniProtKB-KW"/>
</dbReference>
<evidence type="ECO:0000259" key="8">
    <source>
        <dbReference type="Pfam" id="PF01702"/>
    </source>
</evidence>
<keyword evidence="10" id="KW-1185">Reference proteome</keyword>
<dbReference type="EC" id="2.4.2.29" evidence="7"/>
<dbReference type="Proteomes" id="UP000682951">
    <property type="component" value="Unassembled WGS sequence"/>
</dbReference>
<comment type="cofactor">
    <cofactor evidence="7">
        <name>Zn(2+)</name>
        <dbReference type="ChEBI" id="CHEBI:29105"/>
    </cofactor>
    <text evidence="7">Binds 1 zinc ion per subunit.</text>
</comment>
<evidence type="ECO:0000256" key="4">
    <source>
        <dbReference type="ARBA" id="ARBA00022723"/>
    </source>
</evidence>
<evidence type="ECO:0000256" key="5">
    <source>
        <dbReference type="ARBA" id="ARBA00022785"/>
    </source>
</evidence>
<organism evidence="9 10">
    <name type="scientific">Campylobacter anatolicus</name>
    <dbReference type="NCBI Taxonomy" id="2829105"/>
    <lineage>
        <taxon>Bacteria</taxon>
        <taxon>Pseudomonadati</taxon>
        <taxon>Campylobacterota</taxon>
        <taxon>Epsilonproteobacteria</taxon>
        <taxon>Campylobacterales</taxon>
        <taxon>Campylobacteraceae</taxon>
        <taxon>Campylobacter</taxon>
    </lineage>
</organism>
<evidence type="ECO:0000256" key="7">
    <source>
        <dbReference type="HAMAP-Rule" id="MF_00168"/>
    </source>
</evidence>
<keyword evidence="1 7" id="KW-0328">Glycosyltransferase</keyword>
<feature type="active site" description="Proton acceptor" evidence="7">
    <location>
        <position position="90"/>
    </location>
</feature>
<evidence type="ECO:0000256" key="3">
    <source>
        <dbReference type="ARBA" id="ARBA00022694"/>
    </source>
</evidence>
<keyword evidence="6 7" id="KW-0862">Zinc</keyword>
<evidence type="ECO:0000256" key="2">
    <source>
        <dbReference type="ARBA" id="ARBA00022679"/>
    </source>
</evidence>
<comment type="similarity">
    <text evidence="7">Belongs to the queuine tRNA-ribosyltransferase family.</text>
</comment>
<feature type="binding site" evidence="7">
    <location>
        <position position="320"/>
    </location>
    <ligand>
        <name>Zn(2+)</name>
        <dbReference type="ChEBI" id="CHEBI:29105"/>
    </ligand>
</feature>
<dbReference type="RefSeq" id="WP_212141160.1">
    <property type="nucleotide sequence ID" value="NZ_JAGSSW010000004.1"/>
</dbReference>
<evidence type="ECO:0000313" key="9">
    <source>
        <dbReference type="EMBL" id="MBR8463921.1"/>
    </source>
</evidence>
<evidence type="ECO:0000256" key="1">
    <source>
        <dbReference type="ARBA" id="ARBA00022676"/>
    </source>
</evidence>
<dbReference type="PANTHER" id="PTHR43530">
    <property type="entry name" value="QUEUINE TRNA-RIBOSYLTRANSFERASE CATALYTIC SUBUNIT 1"/>
    <property type="match status" value="1"/>
</dbReference>
<accession>A0ABS5HIP9</accession>